<dbReference type="AlphaFoldDB" id="W1U181"/>
<comment type="caution">
    <text evidence="1">The sequence shown here is derived from an EMBL/GenBank/DDBJ whole genome shotgun (WGS) entry which is preliminary data.</text>
</comment>
<sequence length="52" mass="6436">MVFYSQLYPSDKNYIDILLWKEYTKLKVLNFIMENVINFLYGRKAWVLFPLR</sequence>
<reference evidence="1 2" key="1">
    <citation type="submission" date="2013-12" db="EMBL/GenBank/DDBJ databases">
        <title>A Varibaculum cambriense genome reconstructed from a premature infant gut community with otherwise low bacterial novelty that shifts toward anaerobic metabolism during the third week of life.</title>
        <authorList>
            <person name="Brown C.T."/>
            <person name="Sharon I."/>
            <person name="Thomas B.C."/>
            <person name="Castelle C.J."/>
            <person name="Morowitz M.J."/>
            <person name="Banfield J.F."/>
        </authorList>
    </citation>
    <scope>NUCLEOTIDE SEQUENCE [LARGE SCALE GENOMIC DNA]</scope>
    <source>
        <strain evidence="2">DORA_7</strain>
    </source>
</reference>
<organism evidence="1 2">
    <name type="scientific">Streptococcus anginosus DORA_7</name>
    <dbReference type="NCBI Taxonomy" id="1403946"/>
    <lineage>
        <taxon>Bacteria</taxon>
        <taxon>Bacillati</taxon>
        <taxon>Bacillota</taxon>
        <taxon>Bacilli</taxon>
        <taxon>Lactobacillales</taxon>
        <taxon>Streptococcaceae</taxon>
        <taxon>Streptococcus</taxon>
        <taxon>Streptococcus anginosus group</taxon>
    </lineage>
</organism>
<evidence type="ECO:0000313" key="2">
    <source>
        <dbReference type="Proteomes" id="UP000018846"/>
    </source>
</evidence>
<accession>W1U181</accession>
<evidence type="ECO:0000313" key="1">
    <source>
        <dbReference type="EMBL" id="ETI85338.1"/>
    </source>
</evidence>
<dbReference type="EMBL" id="AZMF01000113">
    <property type="protein sequence ID" value="ETI85338.1"/>
    <property type="molecule type" value="Genomic_DNA"/>
</dbReference>
<name>W1U181_STRAP</name>
<dbReference type="Proteomes" id="UP000018846">
    <property type="component" value="Unassembled WGS sequence"/>
</dbReference>
<proteinExistence type="predicted"/>
<gene>
    <name evidence="1" type="ORF">Q615_SPAC00113G0013</name>
</gene>
<protein>
    <submittedName>
        <fullName evidence="1">Uncharacterized protein</fullName>
    </submittedName>
</protein>